<dbReference type="EMBL" id="VJYK02000154">
    <property type="protein sequence ID" value="MQS03266.1"/>
    <property type="molecule type" value="Genomic_DNA"/>
</dbReference>
<proteinExistence type="inferred from homology"/>
<evidence type="ECO:0000259" key="9">
    <source>
        <dbReference type="Pfam" id="PF02687"/>
    </source>
</evidence>
<sequence>MFVACKDLRFARGRFALMGVVTTLIALLVGLLSGLTAGLGRENTQAITSLPADRLVFAAAPDGESVSFADSRLEKTTLTAWRSAPGVISADPLGIAMTRAEAGAVNRAVAAFGVTPGSPLAPDAKLDSRQAVLSQRAADELRLTVGDTFRLGARQLIVSGIAEGSMFSHTPVVWTSLDVWQPLASPRAVEVGRDDQAGDQATEADDPPVATVIALRVDSSASPDIGAVDRRLGTRTVTVEDSLAAIGSYTAENGSLQLMRGFLFLISALVIGAFFTVWTIQRSTDIAVLKALGASTGYLLRDAVGQAVVLLVLGTGVGTALAALAGVALGDTVPFVLEPATVLFPALTMTALGLLGAVLAVRRVTAVDPLTALGSAR</sequence>
<feature type="transmembrane region" description="Helical" evidence="8">
    <location>
        <begin position="342"/>
        <end position="361"/>
    </location>
</feature>
<dbReference type="Pfam" id="PF02687">
    <property type="entry name" value="FtsX"/>
    <property type="match status" value="1"/>
</dbReference>
<evidence type="ECO:0000256" key="8">
    <source>
        <dbReference type="SAM" id="Phobius"/>
    </source>
</evidence>
<dbReference type="PANTHER" id="PTHR43738:SF1">
    <property type="entry name" value="HEMIN TRANSPORT SYSTEM PERMEASE PROTEIN HRTB-RELATED"/>
    <property type="match status" value="1"/>
</dbReference>
<evidence type="ECO:0000256" key="4">
    <source>
        <dbReference type="ARBA" id="ARBA00022692"/>
    </source>
</evidence>
<keyword evidence="6 8" id="KW-0472">Membrane</keyword>
<evidence type="ECO:0000256" key="1">
    <source>
        <dbReference type="ARBA" id="ARBA00004651"/>
    </source>
</evidence>
<accession>A0A5P0YSH4</accession>
<dbReference type="EMBL" id="JABJXA010000052">
    <property type="protein sequence ID" value="MBB1259415.1"/>
    <property type="molecule type" value="Genomic_DNA"/>
</dbReference>
<evidence type="ECO:0000313" key="13">
    <source>
        <dbReference type="EMBL" id="MQS03266.1"/>
    </source>
</evidence>
<reference evidence="13 14" key="1">
    <citation type="submission" date="2019-10" db="EMBL/GenBank/DDBJ databases">
        <title>Streptomyces sp. nov., a novel actinobacterium isolated from alkaline environment.</title>
        <authorList>
            <person name="Golinska P."/>
        </authorList>
    </citation>
    <scope>NUCLEOTIDE SEQUENCE [LARGE SCALE GENOMIC DNA]</scope>
    <source>
        <strain evidence="13 14">OF1</strain>
    </source>
</reference>
<dbReference type="Pfam" id="PF12704">
    <property type="entry name" value="MacB_PCD"/>
    <property type="match status" value="1"/>
</dbReference>
<dbReference type="Proteomes" id="UP000525686">
    <property type="component" value="Unassembled WGS sequence"/>
</dbReference>
<keyword evidence="14" id="KW-1185">Reference proteome</keyword>
<dbReference type="PANTHER" id="PTHR43738">
    <property type="entry name" value="ABC TRANSPORTER, MEMBRANE PROTEIN"/>
    <property type="match status" value="1"/>
</dbReference>
<evidence type="ECO:0000313" key="12">
    <source>
        <dbReference type="EMBL" id="MBB1259415.1"/>
    </source>
</evidence>
<feature type="transmembrane region" description="Helical" evidence="8">
    <location>
        <begin position="15"/>
        <end position="39"/>
    </location>
</feature>
<reference evidence="15 16" key="2">
    <citation type="submission" date="2020-05" db="EMBL/GenBank/DDBJ databases">
        <title>Classification of alakaliphilic streptomycetes isolated from an alkaline soil next to Lonar Crater, India and a proposal for the recognition of Streptomyces alkaliterrae sp. nov.</title>
        <authorList>
            <person name="Golinska P."/>
        </authorList>
    </citation>
    <scope>NUCLEOTIDE SEQUENCE [LARGE SCALE GENOMIC DNA]</scope>
    <source>
        <strain evidence="16">OF3</strain>
        <strain evidence="15">OF8</strain>
    </source>
</reference>
<name>A0A5P0YSH4_9ACTN</name>
<evidence type="ECO:0000313" key="11">
    <source>
        <dbReference type="EMBL" id="MBB1253449.1"/>
    </source>
</evidence>
<dbReference type="InterPro" id="IPR025857">
    <property type="entry name" value="MacB_PCD"/>
</dbReference>
<evidence type="ECO:0000313" key="14">
    <source>
        <dbReference type="Proteomes" id="UP000320857"/>
    </source>
</evidence>
<comment type="caution">
    <text evidence="13">The sequence shown here is derived from an EMBL/GenBank/DDBJ whole genome shotgun (WGS) entry which is preliminary data.</text>
</comment>
<organism evidence="13 14">
    <name type="scientific">Streptomyces alkaliterrae</name>
    <dbReference type="NCBI Taxonomy" id="2213162"/>
    <lineage>
        <taxon>Bacteria</taxon>
        <taxon>Bacillati</taxon>
        <taxon>Actinomycetota</taxon>
        <taxon>Actinomycetes</taxon>
        <taxon>Kitasatosporales</taxon>
        <taxon>Streptomycetaceae</taxon>
        <taxon>Streptomyces</taxon>
    </lineage>
</organism>
<gene>
    <name evidence="13" type="ORF">FNX44_015575</name>
    <name evidence="11" type="ORF">H3146_08695</name>
    <name evidence="12" type="ORF">H3147_11280</name>
</gene>
<dbReference type="Proteomes" id="UP000320857">
    <property type="component" value="Unassembled WGS sequence"/>
</dbReference>
<feature type="transmembrane region" description="Helical" evidence="8">
    <location>
        <begin position="308"/>
        <end position="330"/>
    </location>
</feature>
<evidence type="ECO:0000313" key="15">
    <source>
        <dbReference type="Proteomes" id="UP000517765"/>
    </source>
</evidence>
<dbReference type="AlphaFoldDB" id="A0A5P0YSH4"/>
<keyword evidence="5 8" id="KW-1133">Transmembrane helix</keyword>
<dbReference type="GO" id="GO:0005886">
    <property type="term" value="C:plasma membrane"/>
    <property type="evidence" value="ECO:0007669"/>
    <property type="project" value="UniProtKB-SubCell"/>
</dbReference>
<feature type="domain" description="ABC3 transporter permease C-terminal" evidence="9">
    <location>
        <begin position="262"/>
        <end position="367"/>
    </location>
</feature>
<dbReference type="RefSeq" id="WP_143648845.1">
    <property type="nucleotide sequence ID" value="NZ_JABJWZ010000053.1"/>
</dbReference>
<feature type="domain" description="MacB-like periplasmic core" evidence="10">
    <location>
        <begin position="30"/>
        <end position="222"/>
    </location>
</feature>
<evidence type="ECO:0000256" key="2">
    <source>
        <dbReference type="ARBA" id="ARBA00022448"/>
    </source>
</evidence>
<comment type="subcellular location">
    <subcellularLocation>
        <location evidence="1">Cell membrane</location>
        <topology evidence="1">Multi-pass membrane protein</topology>
    </subcellularLocation>
</comment>
<protein>
    <submittedName>
        <fullName evidence="13">FtsX-like permease family protein</fullName>
    </submittedName>
</protein>
<dbReference type="EMBL" id="JABJWZ010000053">
    <property type="protein sequence ID" value="MBB1253449.1"/>
    <property type="molecule type" value="Genomic_DNA"/>
</dbReference>
<evidence type="ECO:0000256" key="7">
    <source>
        <dbReference type="ARBA" id="ARBA00038076"/>
    </source>
</evidence>
<reference evidence="11" key="3">
    <citation type="journal article" name="Syst. Appl. Microbiol.">
        <title>Streptomyces alkaliterrae sp. nov., isolated from an alkaline soil, and emended descriptions of Streptomyces alkaliphilus, Streptomyces calidiresistens and Streptomyces durbertensis.</title>
        <authorList>
            <person name="Swiecimska M."/>
            <person name="Golinska P."/>
            <person name="Nouioui I."/>
            <person name="Wypij M."/>
            <person name="Rai M."/>
            <person name="Sangal V."/>
            <person name="Goodfellow M."/>
        </authorList>
    </citation>
    <scope>NUCLEOTIDE SEQUENCE</scope>
    <source>
        <strain evidence="11">OF3</strain>
        <strain evidence="12">OF8</strain>
    </source>
</reference>
<keyword evidence="4 8" id="KW-0812">Transmembrane</keyword>
<evidence type="ECO:0000256" key="6">
    <source>
        <dbReference type="ARBA" id="ARBA00023136"/>
    </source>
</evidence>
<evidence type="ECO:0000256" key="3">
    <source>
        <dbReference type="ARBA" id="ARBA00022475"/>
    </source>
</evidence>
<keyword evidence="3" id="KW-1003">Cell membrane</keyword>
<evidence type="ECO:0000259" key="10">
    <source>
        <dbReference type="Pfam" id="PF12704"/>
    </source>
</evidence>
<evidence type="ECO:0000256" key="5">
    <source>
        <dbReference type="ARBA" id="ARBA00022989"/>
    </source>
</evidence>
<comment type="similarity">
    <text evidence="7">Belongs to the ABC-4 integral membrane protein family.</text>
</comment>
<dbReference type="InterPro" id="IPR003838">
    <property type="entry name" value="ABC3_permease_C"/>
</dbReference>
<dbReference type="InterPro" id="IPR051125">
    <property type="entry name" value="ABC-4/HrtB_transporter"/>
</dbReference>
<feature type="transmembrane region" description="Helical" evidence="8">
    <location>
        <begin position="258"/>
        <end position="280"/>
    </location>
</feature>
<keyword evidence="2" id="KW-0813">Transport</keyword>
<dbReference type="Proteomes" id="UP000517765">
    <property type="component" value="Unassembled WGS sequence"/>
</dbReference>
<evidence type="ECO:0000313" key="16">
    <source>
        <dbReference type="Proteomes" id="UP000525686"/>
    </source>
</evidence>